<comment type="cofactor">
    <cofactor evidence="1 12">
        <name>FAD</name>
        <dbReference type="ChEBI" id="CHEBI:57692"/>
    </cofactor>
</comment>
<comment type="subcellular location">
    <subcellularLocation>
        <location evidence="12">Endoplasmic reticulum membrane</location>
        <topology evidence="12">Multi-pass membrane protein</topology>
    </subcellularLocation>
    <subcellularLocation>
        <location evidence="2">Microsome membrane</location>
        <topology evidence="2">Multi-pass membrane protein</topology>
    </subcellularLocation>
</comment>
<feature type="domain" description="Squalene epoxidase" evidence="14">
    <location>
        <begin position="162"/>
        <end position="431"/>
    </location>
</feature>
<dbReference type="InterPro" id="IPR036188">
    <property type="entry name" value="FAD/NAD-bd_sf"/>
</dbReference>
<evidence type="ECO:0000256" key="2">
    <source>
        <dbReference type="ARBA" id="ARBA00004154"/>
    </source>
</evidence>
<dbReference type="InterPro" id="IPR006076">
    <property type="entry name" value="FAD-dep_OxRdtase"/>
</dbReference>
<dbReference type="InterPro" id="IPR040125">
    <property type="entry name" value="Squalene_monox"/>
</dbReference>
<evidence type="ECO:0000256" key="12">
    <source>
        <dbReference type="RuleBase" id="RU367121"/>
    </source>
</evidence>
<evidence type="ECO:0000256" key="6">
    <source>
        <dbReference type="ARBA" id="ARBA00022692"/>
    </source>
</evidence>
<keyword evidence="8" id="KW-0492">Microsome</keyword>
<evidence type="ECO:0000256" key="5">
    <source>
        <dbReference type="ARBA" id="ARBA00022630"/>
    </source>
</evidence>
<dbReference type="PROSITE" id="PS51257">
    <property type="entry name" value="PROKAR_LIPOPROTEIN"/>
    <property type="match status" value="1"/>
</dbReference>
<name>A0AA40BPA6_9PEZI</name>
<feature type="transmembrane region" description="Helical" evidence="12">
    <location>
        <begin position="397"/>
        <end position="420"/>
    </location>
</feature>
<keyword evidence="11 12" id="KW-0472">Membrane</keyword>
<dbReference type="PRINTS" id="PR00420">
    <property type="entry name" value="RNGMNOXGNASE"/>
</dbReference>
<evidence type="ECO:0000256" key="1">
    <source>
        <dbReference type="ARBA" id="ARBA00001974"/>
    </source>
</evidence>
<evidence type="ECO:0000256" key="9">
    <source>
        <dbReference type="ARBA" id="ARBA00022989"/>
    </source>
</evidence>
<reference evidence="15" key="1">
    <citation type="submission" date="2023-06" db="EMBL/GenBank/DDBJ databases">
        <title>Genome-scale phylogeny and comparative genomics of the fungal order Sordariales.</title>
        <authorList>
            <consortium name="Lawrence Berkeley National Laboratory"/>
            <person name="Hensen N."/>
            <person name="Bonometti L."/>
            <person name="Westerberg I."/>
            <person name="Brannstrom I.O."/>
            <person name="Guillou S."/>
            <person name="Cros-Aarteil S."/>
            <person name="Calhoun S."/>
            <person name="Haridas S."/>
            <person name="Kuo A."/>
            <person name="Mondo S."/>
            <person name="Pangilinan J."/>
            <person name="Riley R."/>
            <person name="LaButti K."/>
            <person name="Andreopoulos B."/>
            <person name="Lipzen A."/>
            <person name="Chen C."/>
            <person name="Yanf M."/>
            <person name="Daum C."/>
            <person name="Ng V."/>
            <person name="Clum A."/>
            <person name="Steindorff A."/>
            <person name="Ohm R."/>
            <person name="Martin F."/>
            <person name="Silar P."/>
            <person name="Natvig D."/>
            <person name="Lalanne C."/>
            <person name="Gautier V."/>
            <person name="Ament-velasquez S.L."/>
            <person name="Kruys A."/>
            <person name="Hutchinson M.I."/>
            <person name="Powell A.J."/>
            <person name="Barry K."/>
            <person name="Miller A.N."/>
            <person name="Grigoriev I.V."/>
            <person name="Debuchy R."/>
            <person name="Gladieux P."/>
            <person name="Thoren M.H."/>
            <person name="Johannesson H."/>
        </authorList>
    </citation>
    <scope>NUCLEOTIDE SEQUENCE</scope>
    <source>
        <strain evidence="15">SMH3187-1</strain>
    </source>
</reference>
<comment type="similarity">
    <text evidence="3 12">Belongs to the squalene monooxygenase family.</text>
</comment>
<evidence type="ECO:0000256" key="11">
    <source>
        <dbReference type="ARBA" id="ARBA00023136"/>
    </source>
</evidence>
<comment type="caution">
    <text evidence="15">The sequence shown here is derived from an EMBL/GenBank/DDBJ whole genome shotgun (WGS) entry which is preliminary data.</text>
</comment>
<evidence type="ECO:0000313" key="15">
    <source>
        <dbReference type="EMBL" id="KAK0737939.1"/>
    </source>
</evidence>
<comment type="function">
    <text evidence="12">Catalyzes the stereospecific oxidation of squalene to (S)-2,3-epoxysqualene, and is considered to be a rate-limiting enzyme in steroid biosynthesis.</text>
</comment>
<feature type="domain" description="FAD dependent oxidoreductase" evidence="13">
    <location>
        <begin position="9"/>
        <end position="39"/>
    </location>
</feature>
<sequence length="463" mass="51072">MAGKILEYDVIVIGAGIAGCAVAAAFSRQGRRVLLIERSLREPDRIVGELLQPGGVNALRDLGLADCLEGIDATPIEGYHLYWQDDEASFWFCDIDGRKPEGRSFHHGKFVSKLRDAVCSIPGVSLVEGTVTELLRDEVSSRVLGVVAVCSTGDDQMEMFYAPLTVLADGSNSNFRSQFTSSKPKAQSRFWGLEIADARLPIPRYAHSVLGRGPPILMYPISTYTTRILVDIPDPIFRDLGNSSAVRAYLQERVAPVVPNVMRPQLRLAIKSGRLRSMPNAWMPSTRNTTLGLIMVGDASNMRHPITGSGMTVALKDAVLLASLLNPADIPHLNDSDAVLRAMRRFHWKRKTHSASLNILAQALYLLFVSEDKNLAIMQRGFVRYVQDGEKRFAEPAWIMGGLTSNPFGLFYHFLSIAVYSIRLHLRQSSTLFGWILALGQSAGVLVSALGIIWGPLVDELRR</sequence>
<evidence type="ECO:0000259" key="13">
    <source>
        <dbReference type="Pfam" id="PF01266"/>
    </source>
</evidence>
<keyword evidence="12" id="KW-0256">Endoplasmic reticulum</keyword>
<dbReference type="GO" id="GO:0005789">
    <property type="term" value="C:endoplasmic reticulum membrane"/>
    <property type="evidence" value="ECO:0007669"/>
    <property type="project" value="UniProtKB-SubCell"/>
</dbReference>
<evidence type="ECO:0000313" key="16">
    <source>
        <dbReference type="Proteomes" id="UP001172155"/>
    </source>
</evidence>
<dbReference type="GO" id="GO:0050660">
    <property type="term" value="F:flavin adenine dinucleotide binding"/>
    <property type="evidence" value="ECO:0007669"/>
    <property type="project" value="UniProtKB-UniRule"/>
</dbReference>
<keyword evidence="5 12" id="KW-0285">Flavoprotein</keyword>
<dbReference type="Pfam" id="PF08491">
    <property type="entry name" value="SE"/>
    <property type="match status" value="1"/>
</dbReference>
<evidence type="ECO:0000256" key="4">
    <source>
        <dbReference type="ARBA" id="ARBA00012312"/>
    </source>
</evidence>
<evidence type="ECO:0000256" key="7">
    <source>
        <dbReference type="ARBA" id="ARBA00022827"/>
    </source>
</evidence>
<comment type="catalytic activity">
    <reaction evidence="12">
        <text>squalene + reduced [NADPH--hemoprotein reductase] + O2 = (S)-2,3-epoxysqualene + oxidized [NADPH--hemoprotein reductase] + H2O + H(+)</text>
        <dbReference type="Rhea" id="RHEA:25282"/>
        <dbReference type="Rhea" id="RHEA-COMP:11964"/>
        <dbReference type="Rhea" id="RHEA-COMP:11965"/>
        <dbReference type="ChEBI" id="CHEBI:15377"/>
        <dbReference type="ChEBI" id="CHEBI:15378"/>
        <dbReference type="ChEBI" id="CHEBI:15379"/>
        <dbReference type="ChEBI" id="CHEBI:15440"/>
        <dbReference type="ChEBI" id="CHEBI:15441"/>
        <dbReference type="ChEBI" id="CHEBI:57618"/>
        <dbReference type="ChEBI" id="CHEBI:58210"/>
        <dbReference type="EC" id="1.14.14.17"/>
    </reaction>
</comment>
<evidence type="ECO:0000256" key="8">
    <source>
        <dbReference type="ARBA" id="ARBA00022848"/>
    </source>
</evidence>
<protein>
    <recommendedName>
        <fullName evidence="4 12">Squalene monooxygenase</fullName>
        <ecNumber evidence="4 12">1.14.14.17</ecNumber>
    </recommendedName>
</protein>
<dbReference type="Gene3D" id="3.50.50.60">
    <property type="entry name" value="FAD/NAD(P)-binding domain"/>
    <property type="match status" value="1"/>
</dbReference>
<evidence type="ECO:0000259" key="14">
    <source>
        <dbReference type="Pfam" id="PF08491"/>
    </source>
</evidence>
<keyword evidence="10 12" id="KW-0560">Oxidoreductase</keyword>
<dbReference type="GO" id="GO:0004506">
    <property type="term" value="F:squalene monooxygenase activity"/>
    <property type="evidence" value="ECO:0007669"/>
    <property type="project" value="UniProtKB-UniRule"/>
</dbReference>
<feature type="transmembrane region" description="Helical" evidence="12">
    <location>
        <begin position="432"/>
        <end position="454"/>
    </location>
</feature>
<feature type="transmembrane region" description="Helical" evidence="12">
    <location>
        <begin position="6"/>
        <end position="26"/>
    </location>
</feature>
<dbReference type="PANTHER" id="PTHR10835">
    <property type="entry name" value="SQUALENE MONOOXYGENASE"/>
    <property type="match status" value="1"/>
</dbReference>
<keyword evidence="6 12" id="KW-0812">Transmembrane</keyword>
<dbReference type="PANTHER" id="PTHR10835:SF0">
    <property type="entry name" value="SQUALENE MONOOXYGENASE"/>
    <property type="match status" value="1"/>
</dbReference>
<dbReference type="EMBL" id="JAUKUD010000007">
    <property type="protein sequence ID" value="KAK0737939.1"/>
    <property type="molecule type" value="Genomic_DNA"/>
</dbReference>
<evidence type="ECO:0000256" key="10">
    <source>
        <dbReference type="ARBA" id="ARBA00023002"/>
    </source>
</evidence>
<accession>A0AA40BPA6</accession>
<keyword evidence="7 12" id="KW-0274">FAD</keyword>
<dbReference type="Proteomes" id="UP001172155">
    <property type="component" value="Unassembled WGS sequence"/>
</dbReference>
<dbReference type="InterPro" id="IPR013698">
    <property type="entry name" value="Squalene_epoxidase"/>
</dbReference>
<keyword evidence="16" id="KW-1185">Reference proteome</keyword>
<proteinExistence type="inferred from homology"/>
<dbReference type="GO" id="GO:0006696">
    <property type="term" value="P:ergosterol biosynthetic process"/>
    <property type="evidence" value="ECO:0007669"/>
    <property type="project" value="TreeGrafter"/>
</dbReference>
<dbReference type="Pfam" id="PF01266">
    <property type="entry name" value="DAO"/>
    <property type="match status" value="1"/>
</dbReference>
<dbReference type="SUPFAM" id="SSF51905">
    <property type="entry name" value="FAD/NAD(P)-binding domain"/>
    <property type="match status" value="1"/>
</dbReference>
<organism evidence="15 16">
    <name type="scientific">Schizothecium vesticola</name>
    <dbReference type="NCBI Taxonomy" id="314040"/>
    <lineage>
        <taxon>Eukaryota</taxon>
        <taxon>Fungi</taxon>
        <taxon>Dikarya</taxon>
        <taxon>Ascomycota</taxon>
        <taxon>Pezizomycotina</taxon>
        <taxon>Sordariomycetes</taxon>
        <taxon>Sordariomycetidae</taxon>
        <taxon>Sordariales</taxon>
        <taxon>Schizotheciaceae</taxon>
        <taxon>Schizothecium</taxon>
    </lineage>
</organism>
<evidence type="ECO:0000256" key="3">
    <source>
        <dbReference type="ARBA" id="ARBA00008802"/>
    </source>
</evidence>
<dbReference type="EC" id="1.14.14.17" evidence="4 12"/>
<dbReference type="AlphaFoldDB" id="A0AA40BPA6"/>
<gene>
    <name evidence="15" type="ORF">B0T18DRAFT_483067</name>
</gene>
<keyword evidence="9 12" id="KW-1133">Transmembrane helix</keyword>